<keyword evidence="2" id="KW-0663">Pyridoxal phosphate</keyword>
<sequence length="354" mass="38918">MTVSAFAEITQAHLLPRIVRLGENLYGAVFVLMKLVPARHILLKAHDRGAIDPDTVIVETTSGTFGLALAMQSALMRRRFIAVSDPVIDANLHRRLTDLGTRVEICDRPLAVGGYQEARLQRLAQLRAEFPNSFCPEQYSNPDNPASYAIVAEHLERTLGTVDCVIGPVGSGGSMCGTVRALRSARDDVRAVAVDTHSSMLFGPTDGPRALRGLGNSLMPPNLDHTVFDEVHWSSAAEAYAATRDLHRTHALFQGPTSGAAYGVAKWWAQRHPDARCVVMLPDEGYRYQETVYDDEWLAANHYTGQPVARTPVQVSRPTEPGTGWSWFDWRRRSYLDAVGQAPPVRAADLEPAP</sequence>
<dbReference type="PANTHER" id="PTHR10314">
    <property type="entry name" value="CYSTATHIONINE BETA-SYNTHASE"/>
    <property type="match status" value="1"/>
</dbReference>
<dbReference type="InterPro" id="IPR036052">
    <property type="entry name" value="TrpB-like_PALP_sf"/>
</dbReference>
<dbReference type="EMBL" id="BSFP01000055">
    <property type="protein sequence ID" value="GLL05324.1"/>
    <property type="molecule type" value="Genomic_DNA"/>
</dbReference>
<dbReference type="Gene3D" id="3.40.50.1100">
    <property type="match status" value="2"/>
</dbReference>
<dbReference type="RefSeq" id="WP_223094326.1">
    <property type="nucleotide sequence ID" value="NZ_BAAAXA010000001.1"/>
</dbReference>
<proteinExistence type="predicted"/>
<feature type="domain" description="Tryptophan synthase beta chain-like PALP" evidence="3">
    <location>
        <begin position="34"/>
        <end position="283"/>
    </location>
</feature>
<dbReference type="Proteomes" id="UP001143480">
    <property type="component" value="Unassembled WGS sequence"/>
</dbReference>
<evidence type="ECO:0000256" key="2">
    <source>
        <dbReference type="ARBA" id="ARBA00022898"/>
    </source>
</evidence>
<evidence type="ECO:0000313" key="5">
    <source>
        <dbReference type="Proteomes" id="UP001143480"/>
    </source>
</evidence>
<dbReference type="GO" id="GO:1901605">
    <property type="term" value="P:alpha-amino acid metabolic process"/>
    <property type="evidence" value="ECO:0007669"/>
    <property type="project" value="UniProtKB-ARBA"/>
</dbReference>
<evidence type="ECO:0000256" key="1">
    <source>
        <dbReference type="ARBA" id="ARBA00001933"/>
    </source>
</evidence>
<reference evidence="4" key="2">
    <citation type="submission" date="2023-01" db="EMBL/GenBank/DDBJ databases">
        <authorList>
            <person name="Sun Q."/>
            <person name="Evtushenko L."/>
        </authorList>
    </citation>
    <scope>NUCLEOTIDE SEQUENCE</scope>
    <source>
        <strain evidence="4">VKM Ac-1321</strain>
    </source>
</reference>
<dbReference type="CDD" id="cd01561">
    <property type="entry name" value="CBS_like"/>
    <property type="match status" value="1"/>
</dbReference>
<dbReference type="SUPFAM" id="SSF53686">
    <property type="entry name" value="Tryptophan synthase beta subunit-like PLP-dependent enzymes"/>
    <property type="match status" value="1"/>
</dbReference>
<accession>A0A9W6NQA2</accession>
<reference evidence="4" key="1">
    <citation type="journal article" date="2014" name="Int. J. Syst. Evol. Microbiol.">
        <title>Complete genome sequence of Corynebacterium casei LMG S-19264T (=DSM 44701T), isolated from a smear-ripened cheese.</title>
        <authorList>
            <consortium name="US DOE Joint Genome Institute (JGI-PGF)"/>
            <person name="Walter F."/>
            <person name="Albersmeier A."/>
            <person name="Kalinowski J."/>
            <person name="Ruckert C."/>
        </authorList>
    </citation>
    <scope>NUCLEOTIDE SEQUENCE</scope>
    <source>
        <strain evidence="4">VKM Ac-1321</strain>
    </source>
</reference>
<dbReference type="AlphaFoldDB" id="A0A9W6NQA2"/>
<dbReference type="InterPro" id="IPR050214">
    <property type="entry name" value="Cys_Synth/Cystath_Beta-Synth"/>
</dbReference>
<evidence type="ECO:0000259" key="3">
    <source>
        <dbReference type="Pfam" id="PF00291"/>
    </source>
</evidence>
<comment type="cofactor">
    <cofactor evidence="1">
        <name>pyridoxal 5'-phosphate</name>
        <dbReference type="ChEBI" id="CHEBI:597326"/>
    </cofactor>
</comment>
<comment type="caution">
    <text evidence="4">The sequence shown here is derived from an EMBL/GenBank/DDBJ whole genome shotgun (WGS) entry which is preliminary data.</text>
</comment>
<name>A0A9W6NQA2_9ACTN</name>
<dbReference type="Pfam" id="PF00291">
    <property type="entry name" value="PALP"/>
    <property type="match status" value="1"/>
</dbReference>
<organism evidence="4 5">
    <name type="scientific">Dactylosporangium matsuzakiense</name>
    <dbReference type="NCBI Taxonomy" id="53360"/>
    <lineage>
        <taxon>Bacteria</taxon>
        <taxon>Bacillati</taxon>
        <taxon>Actinomycetota</taxon>
        <taxon>Actinomycetes</taxon>
        <taxon>Micromonosporales</taxon>
        <taxon>Micromonosporaceae</taxon>
        <taxon>Dactylosporangium</taxon>
    </lineage>
</organism>
<protein>
    <submittedName>
        <fullName evidence="4">Cystathionine beta-synthase</fullName>
    </submittedName>
</protein>
<keyword evidence="5" id="KW-1185">Reference proteome</keyword>
<evidence type="ECO:0000313" key="4">
    <source>
        <dbReference type="EMBL" id="GLL05324.1"/>
    </source>
</evidence>
<gene>
    <name evidence="4" type="ORF">GCM10017581_070710</name>
</gene>
<dbReference type="InterPro" id="IPR001926">
    <property type="entry name" value="TrpB-like_PALP"/>
</dbReference>